<keyword evidence="3" id="KW-1185">Reference proteome</keyword>
<proteinExistence type="predicted"/>
<dbReference type="Pfam" id="PF03928">
    <property type="entry name" value="HbpS-like"/>
    <property type="match status" value="1"/>
</dbReference>
<dbReference type="SUPFAM" id="SSF143744">
    <property type="entry name" value="GlcG-like"/>
    <property type="match status" value="1"/>
</dbReference>
<dbReference type="PANTHER" id="PTHR34309:SF10">
    <property type="entry name" value="SLR1406 PROTEIN"/>
    <property type="match status" value="1"/>
</dbReference>
<dbReference type="InterPro" id="IPR038084">
    <property type="entry name" value="PduO/GlcC-like_sf"/>
</dbReference>
<evidence type="ECO:0000313" key="3">
    <source>
        <dbReference type="Proteomes" id="UP000503162"/>
    </source>
</evidence>
<name>A0A6G8ILX5_9BURK</name>
<dbReference type="PANTHER" id="PTHR34309">
    <property type="entry name" value="SLR1406 PROTEIN"/>
    <property type="match status" value="1"/>
</dbReference>
<dbReference type="KEGG" id="hcz:G9Q37_19445"/>
<dbReference type="AlphaFoldDB" id="A0A6G8ILX5"/>
<reference evidence="2 3" key="1">
    <citation type="submission" date="2020-03" db="EMBL/GenBank/DDBJ databases">
        <title>Hydrogenophaga sp. nov. isolated from cyanobacterial mat.</title>
        <authorList>
            <person name="Thorat V."/>
            <person name="Kirdat K."/>
            <person name="Tiwarekar B."/>
            <person name="Costa E.D."/>
            <person name="Yadav A."/>
        </authorList>
    </citation>
    <scope>NUCLEOTIDE SEQUENCE [LARGE SCALE GENOMIC DNA]</scope>
    <source>
        <strain evidence="2 3">BA0156</strain>
    </source>
</reference>
<evidence type="ECO:0000313" key="2">
    <source>
        <dbReference type="EMBL" id="QIM54171.1"/>
    </source>
</evidence>
<evidence type="ECO:0000256" key="1">
    <source>
        <dbReference type="SAM" id="MobiDB-lite"/>
    </source>
</evidence>
<dbReference type="InterPro" id="IPR005624">
    <property type="entry name" value="PduO/GlcC-like"/>
</dbReference>
<feature type="region of interest" description="Disordered" evidence="1">
    <location>
        <begin position="1"/>
        <end position="20"/>
    </location>
</feature>
<dbReference type="Proteomes" id="UP000503162">
    <property type="component" value="Chromosome"/>
</dbReference>
<protein>
    <submittedName>
        <fullName evidence="2">Heme-binding protein</fullName>
    </submittedName>
</protein>
<gene>
    <name evidence="2" type="ORF">G9Q37_19445</name>
</gene>
<dbReference type="EMBL" id="CP049989">
    <property type="protein sequence ID" value="QIM54171.1"/>
    <property type="molecule type" value="Genomic_DNA"/>
</dbReference>
<accession>A0A6G8ILX5</accession>
<sequence>MVRAAGGSYSAGTVDRTETHRLETRMNTPIRTALALSLLAACAFAQAQSAAPLVRSERNVSLELANQIAAATVAACSANGHAVTATVVDRAGNVRAVQRADNAGPHTLEASRLKAYTSASARNTTLAMMEASQKNPAAANLKDIPGYLLLGGGVPVRAGNEVIGAVGVGGAPGGHLDEQCAVAALDQLKAALQ</sequence>
<dbReference type="Gene3D" id="3.30.450.150">
    <property type="entry name" value="Haem-degrading domain"/>
    <property type="match status" value="1"/>
</dbReference>
<dbReference type="InterPro" id="IPR052517">
    <property type="entry name" value="GlcG_carb_metab_protein"/>
</dbReference>
<organism evidence="2 3">
    <name type="scientific">Hydrogenophaga crocea</name>
    <dbReference type="NCBI Taxonomy" id="2716225"/>
    <lineage>
        <taxon>Bacteria</taxon>
        <taxon>Pseudomonadati</taxon>
        <taxon>Pseudomonadota</taxon>
        <taxon>Betaproteobacteria</taxon>
        <taxon>Burkholderiales</taxon>
        <taxon>Comamonadaceae</taxon>
        <taxon>Hydrogenophaga</taxon>
    </lineage>
</organism>